<dbReference type="GO" id="GO:0099402">
    <property type="term" value="P:plant organ development"/>
    <property type="evidence" value="ECO:0007669"/>
    <property type="project" value="UniProtKB-ARBA"/>
</dbReference>
<dbReference type="InterPro" id="IPR011990">
    <property type="entry name" value="TPR-like_helical_dom_sf"/>
</dbReference>
<dbReference type="Gene3D" id="1.25.40.10">
    <property type="entry name" value="Tetratricopeptide repeat domain"/>
    <property type="match status" value="3"/>
</dbReference>
<dbReference type="EMBL" id="LR743591">
    <property type="protein sequence ID" value="CAA2618255.1"/>
    <property type="molecule type" value="Genomic_DNA"/>
</dbReference>
<gene>
    <name evidence="3" type="ORF">SI7747_04004422</name>
</gene>
<feature type="repeat" description="PPR" evidence="2">
    <location>
        <begin position="229"/>
        <end position="263"/>
    </location>
</feature>
<evidence type="ECO:0000313" key="4">
    <source>
        <dbReference type="Proteomes" id="UP001189122"/>
    </source>
</evidence>
<feature type="repeat" description="PPR" evidence="2">
    <location>
        <begin position="88"/>
        <end position="122"/>
    </location>
</feature>
<keyword evidence="4" id="KW-1185">Reference proteome</keyword>
<name>A0A7I8ILC4_SPIIN</name>
<organism evidence="3">
    <name type="scientific">Spirodela intermedia</name>
    <name type="common">Intermediate duckweed</name>
    <dbReference type="NCBI Taxonomy" id="51605"/>
    <lineage>
        <taxon>Eukaryota</taxon>
        <taxon>Viridiplantae</taxon>
        <taxon>Streptophyta</taxon>
        <taxon>Embryophyta</taxon>
        <taxon>Tracheophyta</taxon>
        <taxon>Spermatophyta</taxon>
        <taxon>Magnoliopsida</taxon>
        <taxon>Liliopsida</taxon>
        <taxon>Araceae</taxon>
        <taxon>Lemnoideae</taxon>
        <taxon>Spirodela</taxon>
    </lineage>
</organism>
<dbReference type="Pfam" id="PF01535">
    <property type="entry name" value="PPR"/>
    <property type="match status" value="6"/>
</dbReference>
<dbReference type="GO" id="GO:0009451">
    <property type="term" value="P:RNA modification"/>
    <property type="evidence" value="ECO:0007669"/>
    <property type="project" value="InterPro"/>
</dbReference>
<dbReference type="PROSITE" id="PS51375">
    <property type="entry name" value="PPR"/>
    <property type="match status" value="4"/>
</dbReference>
<dbReference type="InterPro" id="IPR002885">
    <property type="entry name" value="PPR_rpt"/>
</dbReference>
<dbReference type="InterPro" id="IPR046848">
    <property type="entry name" value="E_motif"/>
</dbReference>
<evidence type="ECO:0000313" key="3">
    <source>
        <dbReference type="EMBL" id="CAA2618255.1"/>
    </source>
</evidence>
<dbReference type="SUPFAM" id="SSF48452">
    <property type="entry name" value="TPR-like"/>
    <property type="match status" value="1"/>
</dbReference>
<dbReference type="EMBL" id="CACRZD030000004">
    <property type="protein sequence ID" value="CAA6657972.1"/>
    <property type="molecule type" value="Genomic_DNA"/>
</dbReference>
<feature type="repeat" description="PPR" evidence="2">
    <location>
        <begin position="384"/>
        <end position="418"/>
    </location>
</feature>
<feature type="repeat" description="PPR" evidence="2">
    <location>
        <begin position="419"/>
        <end position="449"/>
    </location>
</feature>
<reference evidence="3 4" key="1">
    <citation type="submission" date="2019-12" db="EMBL/GenBank/DDBJ databases">
        <authorList>
            <person name="Scholz U."/>
            <person name="Mascher M."/>
            <person name="Fiebig A."/>
        </authorList>
    </citation>
    <scope>NUCLEOTIDE SEQUENCE</scope>
</reference>
<proteinExistence type="predicted"/>
<dbReference type="GO" id="GO:0003723">
    <property type="term" value="F:RNA binding"/>
    <property type="evidence" value="ECO:0007669"/>
    <property type="project" value="InterPro"/>
</dbReference>
<evidence type="ECO:0000256" key="2">
    <source>
        <dbReference type="PROSITE-ProRule" id="PRU00708"/>
    </source>
</evidence>
<protein>
    <submittedName>
        <fullName evidence="3">Uncharacterized protein</fullName>
    </submittedName>
</protein>
<dbReference type="Proteomes" id="UP001189122">
    <property type="component" value="Unassembled WGS sequence"/>
</dbReference>
<dbReference type="AlphaFoldDB" id="A0A7I8ILC4"/>
<sequence>MARLSVSRVLRPCLGGGAAAFSGGPSLGYSAEEPLKARLSSALRSCCCPGDLPRGRQIHAQIIVNGIPDLQQLQARVLGMYMLCGKQDSMAWNWMIRGSAMAGLFELSLLLYFKMFSYGVAPDRYTFLAVLRACVGLRAPDLGSLIHETLVSMKMEADPFLGSSLIKLYADNGLIGHARKVFDGILDRDSVLWNVMIDAYVRNRNSREALTLCWAETTKLFEEMPPGFGPVAWNGMISGYAQNGMEEEAVDFLRRMQVAGVRPDSVNAVSAMISGYVLNGYSGGALAAFRELVAAEMKPNAITIASVLPAWGGGDLRLHHHLQRPLRLRQSPVAPPGTEIHGHMLRRRRQIADIFTESALVDMYAKCGDLAAAGKVFDAMEAKNEVSWNSIIAAYGSHGHLPQAVVLFEGMLAAGFLPDHVTFLSLLSACGHAGEVERGFQFFRRMAEEFAIAARMEHYACMVDLFGRAGRLEEAMRFIQAMPFPADAGVWGALLGACRMHGGATEFAELASQHLLRLDPCNSGYYVLMANVHAVAGRWEGASKVRNLMKERRVQKPPGCSWIKMAGGPAARVFVAADTAHPECPMIYSLLRVLLLQLGEEGYVPQTSYL</sequence>
<evidence type="ECO:0000256" key="1">
    <source>
        <dbReference type="ARBA" id="ARBA00022737"/>
    </source>
</evidence>
<dbReference type="Pfam" id="PF13041">
    <property type="entry name" value="PPR_2"/>
    <property type="match status" value="1"/>
</dbReference>
<dbReference type="Pfam" id="PF20431">
    <property type="entry name" value="E_motif"/>
    <property type="match status" value="1"/>
</dbReference>
<dbReference type="NCBIfam" id="TIGR00756">
    <property type="entry name" value="PPR"/>
    <property type="match status" value="3"/>
</dbReference>
<dbReference type="PANTHER" id="PTHR47926">
    <property type="entry name" value="PENTATRICOPEPTIDE REPEAT-CONTAINING PROTEIN"/>
    <property type="match status" value="1"/>
</dbReference>
<dbReference type="PANTHER" id="PTHR47926:SF357">
    <property type="entry name" value="PENTATRICOPEPTIDE REPEAT-CONTAINING PROTEIN"/>
    <property type="match status" value="1"/>
</dbReference>
<keyword evidence="1" id="KW-0677">Repeat</keyword>
<dbReference type="FunFam" id="1.25.40.10:FF:000158">
    <property type="entry name" value="pentatricopeptide repeat-containing protein At2g33680"/>
    <property type="match status" value="1"/>
</dbReference>
<dbReference type="InterPro" id="IPR046960">
    <property type="entry name" value="PPR_At4g14850-like_plant"/>
</dbReference>
<accession>A0A7I8ILC4</accession>